<evidence type="ECO:0000256" key="7">
    <source>
        <dbReference type="ARBA" id="ARBA00022692"/>
    </source>
</evidence>
<keyword evidence="7" id="KW-0812">Transmembrane</keyword>
<dbReference type="InterPro" id="IPR038887">
    <property type="entry name" value="Nus1/NgBR"/>
</dbReference>
<comment type="similarity">
    <text evidence="4">Belongs to the UPP synthase family.</text>
</comment>
<evidence type="ECO:0000313" key="15">
    <source>
        <dbReference type="RefSeq" id="XP_015596496.1"/>
    </source>
</evidence>
<keyword evidence="9" id="KW-0460">Magnesium</keyword>
<evidence type="ECO:0000256" key="3">
    <source>
        <dbReference type="ARBA" id="ARBA00004922"/>
    </source>
</evidence>
<evidence type="ECO:0000256" key="2">
    <source>
        <dbReference type="ARBA" id="ARBA00004586"/>
    </source>
</evidence>
<evidence type="ECO:0000256" key="5">
    <source>
        <dbReference type="ARBA" id="ARBA00012596"/>
    </source>
</evidence>
<evidence type="ECO:0000256" key="4">
    <source>
        <dbReference type="ARBA" id="ARBA00005432"/>
    </source>
</evidence>
<name>A0AAJ7BXP0_CEPCN</name>
<gene>
    <name evidence="15" type="primary">LOC107268332</name>
</gene>
<comment type="cofactor">
    <cofactor evidence="1">
        <name>Mg(2+)</name>
        <dbReference type="ChEBI" id="CHEBI:18420"/>
    </cofactor>
</comment>
<evidence type="ECO:0000256" key="6">
    <source>
        <dbReference type="ARBA" id="ARBA00022679"/>
    </source>
</evidence>
<organism evidence="14 15">
    <name type="scientific">Cephus cinctus</name>
    <name type="common">Wheat stem sawfly</name>
    <dbReference type="NCBI Taxonomy" id="211228"/>
    <lineage>
        <taxon>Eukaryota</taxon>
        <taxon>Metazoa</taxon>
        <taxon>Ecdysozoa</taxon>
        <taxon>Arthropoda</taxon>
        <taxon>Hexapoda</taxon>
        <taxon>Insecta</taxon>
        <taxon>Pterygota</taxon>
        <taxon>Neoptera</taxon>
        <taxon>Endopterygota</taxon>
        <taxon>Hymenoptera</taxon>
        <taxon>Cephoidea</taxon>
        <taxon>Cephidae</taxon>
        <taxon>Cephus</taxon>
    </lineage>
</organism>
<keyword evidence="13" id="KW-0732">Signal</keyword>
<dbReference type="PANTHER" id="PTHR21528:SF0">
    <property type="entry name" value="DEHYDRODOLICHYL DIPHOSPHATE SYNTHASE COMPLEX SUBUNIT NUS1"/>
    <property type="match status" value="1"/>
</dbReference>
<comment type="pathway">
    <text evidence="3">Protein modification; protein glycosylation.</text>
</comment>
<evidence type="ECO:0000313" key="14">
    <source>
        <dbReference type="Proteomes" id="UP000694920"/>
    </source>
</evidence>
<comment type="subcellular location">
    <subcellularLocation>
        <location evidence="2">Endoplasmic reticulum membrane</location>
    </subcellularLocation>
</comment>
<dbReference type="GO" id="GO:1904423">
    <property type="term" value="C:dehydrodolichyl diphosphate synthase complex"/>
    <property type="evidence" value="ECO:0007669"/>
    <property type="project" value="InterPro"/>
</dbReference>
<evidence type="ECO:0000256" key="13">
    <source>
        <dbReference type="SAM" id="SignalP"/>
    </source>
</evidence>
<evidence type="ECO:0000256" key="10">
    <source>
        <dbReference type="ARBA" id="ARBA00022989"/>
    </source>
</evidence>
<dbReference type="GO" id="GO:0005789">
    <property type="term" value="C:endoplasmic reticulum membrane"/>
    <property type="evidence" value="ECO:0007669"/>
    <property type="project" value="UniProtKB-SubCell"/>
</dbReference>
<dbReference type="EC" id="2.5.1.87" evidence="5"/>
<accession>A0AAJ7BXP0</accession>
<dbReference type="GeneID" id="107268332"/>
<keyword evidence="6" id="KW-0808">Transferase</keyword>
<evidence type="ECO:0000256" key="12">
    <source>
        <dbReference type="ARBA" id="ARBA00047353"/>
    </source>
</evidence>
<dbReference type="CTD" id="33298"/>
<keyword evidence="8" id="KW-0256">Endoplasmic reticulum</keyword>
<comment type="catalytic activity">
    <reaction evidence="12">
        <text>n isopentenyl diphosphate + (2E,6E)-farnesyl diphosphate = a di-trans,poly-cis-polyprenyl diphosphate + n diphosphate</text>
        <dbReference type="Rhea" id="RHEA:53008"/>
        <dbReference type="Rhea" id="RHEA-COMP:19494"/>
        <dbReference type="ChEBI" id="CHEBI:33019"/>
        <dbReference type="ChEBI" id="CHEBI:128769"/>
        <dbReference type="ChEBI" id="CHEBI:136960"/>
        <dbReference type="ChEBI" id="CHEBI:175763"/>
        <dbReference type="EC" id="2.5.1.87"/>
    </reaction>
</comment>
<dbReference type="SUPFAM" id="SSF64005">
    <property type="entry name" value="Undecaprenyl diphosphate synthase"/>
    <property type="match status" value="1"/>
</dbReference>
<dbReference type="InterPro" id="IPR036424">
    <property type="entry name" value="UPP_synth-like_sf"/>
</dbReference>
<reference evidence="15" key="1">
    <citation type="submission" date="2025-08" db="UniProtKB">
        <authorList>
            <consortium name="RefSeq"/>
        </authorList>
    </citation>
    <scope>IDENTIFICATION</scope>
</reference>
<dbReference type="KEGG" id="ccin:107268332"/>
<proteinExistence type="inferred from homology"/>
<evidence type="ECO:0000256" key="11">
    <source>
        <dbReference type="ARBA" id="ARBA00023136"/>
    </source>
</evidence>
<sequence length="252" mass="28710">MTAILRIILALLHLVHTLHRAVIKGWAYMQTAYFKLRHGENNREELDVLFESVIKMEKLPRHLVIVLGREEPSFLDLIRIIGWCVATGISCVSFYDHKGVIRNNESTFWRELTSLRPDLISLIDWTPSCPVKAIQNALNGTKHKTRVQILSYSDGKGEIVSLTQNLSKAVTLGVLKLEEITTEFLDEKLDLGGISHPDVALICGSTYSTYGLLPWHIRTTEFFLLPTHHNVSVKIFVSLLEKFARCEQRYGK</sequence>
<dbReference type="Proteomes" id="UP000694920">
    <property type="component" value="Unplaced"/>
</dbReference>
<feature type="signal peptide" evidence="13">
    <location>
        <begin position="1"/>
        <end position="17"/>
    </location>
</feature>
<dbReference type="GO" id="GO:0045547">
    <property type="term" value="F:ditrans,polycis-polyprenyl diphosphate synthase [(2E,6E)-farnesyl diphosphate specific] activity"/>
    <property type="evidence" value="ECO:0007669"/>
    <property type="project" value="UniProtKB-EC"/>
</dbReference>
<dbReference type="AlphaFoldDB" id="A0AAJ7BXP0"/>
<evidence type="ECO:0000256" key="9">
    <source>
        <dbReference type="ARBA" id="ARBA00022842"/>
    </source>
</evidence>
<keyword evidence="10" id="KW-1133">Transmembrane helix</keyword>
<evidence type="ECO:0000256" key="8">
    <source>
        <dbReference type="ARBA" id="ARBA00022824"/>
    </source>
</evidence>
<dbReference type="Gene3D" id="3.40.1180.10">
    <property type="entry name" value="Decaprenyl diphosphate synthase-like"/>
    <property type="match status" value="1"/>
</dbReference>
<feature type="chain" id="PRO_5042528240" description="ditrans,polycis-polyprenyl diphosphate synthase [(2E,6E)-farnesyldiphosphate specific]" evidence="13">
    <location>
        <begin position="18"/>
        <end position="252"/>
    </location>
</feature>
<keyword evidence="14" id="KW-1185">Reference proteome</keyword>
<dbReference type="RefSeq" id="XP_015596496.1">
    <property type="nucleotide sequence ID" value="XM_015741010.2"/>
</dbReference>
<keyword evidence="11" id="KW-0472">Membrane</keyword>
<dbReference type="PANTHER" id="PTHR21528">
    <property type="entry name" value="DEHYDRODOLICHYL DIPHOSPHATE SYNTHASE COMPLEX SUBUNIT NUS1"/>
    <property type="match status" value="1"/>
</dbReference>
<evidence type="ECO:0000256" key="1">
    <source>
        <dbReference type="ARBA" id="ARBA00001946"/>
    </source>
</evidence>
<protein>
    <recommendedName>
        <fullName evidence="5">ditrans,polycis-polyprenyl diphosphate synthase [(2E,6E)-farnesyldiphosphate specific]</fullName>
        <ecNumber evidence="5">2.5.1.87</ecNumber>
    </recommendedName>
</protein>